<keyword evidence="3 5" id="KW-0732">Signal</keyword>
<dbReference type="RefSeq" id="WP_014262941.1">
    <property type="nucleotide sequence ID" value="NC_016630.1"/>
</dbReference>
<dbReference type="InterPro" id="IPR004682">
    <property type="entry name" value="TRAP_DctP"/>
</dbReference>
<dbReference type="PANTHER" id="PTHR33376:SF7">
    <property type="entry name" value="C4-DICARBOXYLATE-BINDING PROTEIN DCTB"/>
    <property type="match status" value="1"/>
</dbReference>
<keyword evidence="7" id="KW-1185">Reference proteome</keyword>
<dbReference type="PANTHER" id="PTHR33376">
    <property type="match status" value="1"/>
</dbReference>
<dbReference type="NCBIfam" id="NF037995">
    <property type="entry name" value="TRAP_S1"/>
    <property type="match status" value="1"/>
</dbReference>
<evidence type="ECO:0000256" key="1">
    <source>
        <dbReference type="ARBA" id="ARBA00009023"/>
    </source>
</evidence>
<proteinExistence type="inferred from homology"/>
<evidence type="ECO:0000256" key="3">
    <source>
        <dbReference type="ARBA" id="ARBA00022729"/>
    </source>
</evidence>
<accession>D6GQH4</accession>
<dbReference type="CDD" id="cd13676">
    <property type="entry name" value="PBP2_TRAP_DctP2_like"/>
    <property type="match status" value="1"/>
</dbReference>
<name>D6GQH4_FILAD</name>
<dbReference type="eggNOG" id="COG1638">
    <property type="taxonomic scope" value="Bacteria"/>
</dbReference>
<dbReference type="PROSITE" id="PS51257">
    <property type="entry name" value="PROKAR_LIPOPROTEIN"/>
    <property type="match status" value="1"/>
</dbReference>
<dbReference type="AlphaFoldDB" id="D6GQH4"/>
<dbReference type="EMBL" id="CP002390">
    <property type="protein sequence ID" value="EFE29027.1"/>
    <property type="molecule type" value="Genomic_DNA"/>
</dbReference>
<evidence type="ECO:0000313" key="6">
    <source>
        <dbReference type="EMBL" id="EFE29027.1"/>
    </source>
</evidence>
<dbReference type="InterPro" id="IPR018389">
    <property type="entry name" value="DctP_fam"/>
</dbReference>
<dbReference type="InterPro" id="IPR038404">
    <property type="entry name" value="TRAP_DctP_sf"/>
</dbReference>
<keyword evidence="4" id="KW-0175">Coiled coil</keyword>
<sequence>MRKKIQLLGILVFCLALLTACGGGNNATSSEGVKTIRISHVLPEEHPTNTTLVEYFKPIVEEKSGGKLKVEIYPNAQLGSDRQAIESVINGSIEMSVPGGPVLSGFYEKFMVYDLPFLFDTREAAYAACDGELKDKLSEKLLESQNIRILGIGENGFRHITTNKGPIKEPKDLKGLKIRTMESPNHMKTFEALGANATPMAFNELFTALQQGTVDGQENPIAIIYTSKLYEVQKYLVLDGHYYVNCPYIVNETFWQSLSSEEQNIIQEAIDETVKQQRLKLAEQEQEYLKLIKESGIEVNELTPEQREKFVEATKSVYSWFEDTYGDEGKELVDIAKSYNK</sequence>
<organism evidence="6 7">
    <name type="scientific">Filifactor alocis (strain ATCC 35896 / CCUG 47790 / D40 B5)</name>
    <name type="common">Fusobacterium alocis</name>
    <dbReference type="NCBI Taxonomy" id="546269"/>
    <lineage>
        <taxon>Bacteria</taxon>
        <taxon>Bacillati</taxon>
        <taxon>Bacillota</taxon>
        <taxon>Clostridia</taxon>
        <taxon>Peptostreptococcales</taxon>
        <taxon>Filifactoraceae</taxon>
        <taxon>Filifactor</taxon>
    </lineage>
</organism>
<dbReference type="Proteomes" id="UP000007468">
    <property type="component" value="Chromosome"/>
</dbReference>
<dbReference type="Pfam" id="PF03480">
    <property type="entry name" value="DctP"/>
    <property type="match status" value="1"/>
</dbReference>
<evidence type="ECO:0000256" key="2">
    <source>
        <dbReference type="ARBA" id="ARBA00022448"/>
    </source>
</evidence>
<keyword evidence="6" id="KW-0675">Receptor</keyword>
<protein>
    <submittedName>
        <fullName evidence="6">TRAP transporter solute receptor, DctP family</fullName>
    </submittedName>
</protein>
<gene>
    <name evidence="6" type="ordered locus">HMPREF0389_00949</name>
</gene>
<dbReference type="GO" id="GO:0030288">
    <property type="term" value="C:outer membrane-bounded periplasmic space"/>
    <property type="evidence" value="ECO:0007669"/>
    <property type="project" value="InterPro"/>
</dbReference>
<dbReference type="OrthoDB" id="9815946at2"/>
<keyword evidence="2" id="KW-0813">Transport</keyword>
<feature type="chain" id="PRO_5038893045" evidence="5">
    <location>
        <begin position="23"/>
        <end position="341"/>
    </location>
</feature>
<dbReference type="Gene3D" id="3.40.190.170">
    <property type="entry name" value="Bacterial extracellular solute-binding protein, family 7"/>
    <property type="match status" value="1"/>
</dbReference>
<dbReference type="STRING" id="546269.HMPREF0389_00949"/>
<comment type="similarity">
    <text evidence="1">Belongs to the bacterial solute-binding protein 7 family.</text>
</comment>
<dbReference type="PATRIC" id="fig|546269.5.peg.1455"/>
<reference evidence="7" key="1">
    <citation type="submission" date="2010-12" db="EMBL/GenBank/DDBJ databases">
        <title>The genome sequence of Filifactor alocis strain ATCC 35896.</title>
        <authorList>
            <consortium name="The Broad Institute Genome Sequencing Platform"/>
            <person name="Ward D."/>
            <person name="Earl A."/>
            <person name="Feldgarden M."/>
            <person name="Young S.K."/>
            <person name="Gargeya S."/>
            <person name="Zeng Q."/>
            <person name="Alvarado L."/>
            <person name="Berlin A."/>
            <person name="Bochicchio J."/>
            <person name="Chapman S.B."/>
            <person name="Chen Z."/>
            <person name="Freedman E."/>
            <person name="Gellesch M."/>
            <person name="Goldberg J."/>
            <person name="Griggs A."/>
            <person name="Gujja S."/>
            <person name="Heilman E."/>
            <person name="Heiman D."/>
            <person name="Howarth C."/>
            <person name="Mehta T."/>
            <person name="Neiman D."/>
            <person name="Pearson M."/>
            <person name="Roberts A."/>
            <person name="Saif S."/>
            <person name="Shea T."/>
            <person name="Shenoy N."/>
            <person name="Sisk P."/>
            <person name="Stolte C."/>
            <person name="Sykes S."/>
            <person name="White J."/>
            <person name="Yandava C."/>
            <person name="Izard J."/>
            <person name="Blanton J.M."/>
            <person name="Baranova O.V."/>
            <person name="Tanner A.C."/>
            <person name="Dewhirst F.E."/>
            <person name="Haas B."/>
            <person name="Nusbaum C."/>
            <person name="Birren B."/>
        </authorList>
    </citation>
    <scope>NUCLEOTIDE SEQUENCE [LARGE SCALE GENOMIC DNA]</scope>
    <source>
        <strain evidence="7">ATCC 35896 / D40 B5</strain>
    </source>
</reference>
<dbReference type="GO" id="GO:0055085">
    <property type="term" value="P:transmembrane transport"/>
    <property type="evidence" value="ECO:0007669"/>
    <property type="project" value="InterPro"/>
</dbReference>
<dbReference type="KEGG" id="faa:HMPREF0389_00949"/>
<feature type="coiled-coil region" evidence="4">
    <location>
        <begin position="267"/>
        <end position="294"/>
    </location>
</feature>
<evidence type="ECO:0000313" key="7">
    <source>
        <dbReference type="Proteomes" id="UP000007468"/>
    </source>
</evidence>
<feature type="signal peptide" evidence="5">
    <location>
        <begin position="1"/>
        <end position="22"/>
    </location>
</feature>
<dbReference type="PIRSF" id="PIRSF006470">
    <property type="entry name" value="DctB"/>
    <property type="match status" value="1"/>
</dbReference>
<evidence type="ECO:0000256" key="4">
    <source>
        <dbReference type="SAM" id="Coils"/>
    </source>
</evidence>
<evidence type="ECO:0000256" key="5">
    <source>
        <dbReference type="SAM" id="SignalP"/>
    </source>
</evidence>
<dbReference type="NCBIfam" id="TIGR00787">
    <property type="entry name" value="dctP"/>
    <property type="match status" value="1"/>
</dbReference>